<gene>
    <name evidence="1" type="ORF">ILUMI_16646</name>
</gene>
<accession>A0A8K0G5S1</accession>
<proteinExistence type="predicted"/>
<dbReference type="Proteomes" id="UP000801492">
    <property type="component" value="Unassembled WGS sequence"/>
</dbReference>
<reference evidence="1" key="1">
    <citation type="submission" date="2019-08" db="EMBL/GenBank/DDBJ databases">
        <title>The genome of the North American firefly Photinus pyralis.</title>
        <authorList>
            <consortium name="Photinus pyralis genome working group"/>
            <person name="Fallon T.R."/>
            <person name="Sander Lower S.E."/>
            <person name="Weng J.-K."/>
        </authorList>
    </citation>
    <scope>NUCLEOTIDE SEQUENCE</scope>
    <source>
        <strain evidence="1">TRF0915ILg1</strain>
        <tissue evidence="1">Whole body</tissue>
    </source>
</reference>
<dbReference type="EMBL" id="VTPC01065705">
    <property type="protein sequence ID" value="KAF2889527.1"/>
    <property type="molecule type" value="Genomic_DNA"/>
</dbReference>
<evidence type="ECO:0000313" key="1">
    <source>
        <dbReference type="EMBL" id="KAF2889527.1"/>
    </source>
</evidence>
<name>A0A8K0G5S1_IGNLU</name>
<keyword evidence="2" id="KW-1185">Reference proteome</keyword>
<organism evidence="1 2">
    <name type="scientific">Ignelater luminosus</name>
    <name type="common">Cucubano</name>
    <name type="synonym">Pyrophorus luminosus</name>
    <dbReference type="NCBI Taxonomy" id="2038154"/>
    <lineage>
        <taxon>Eukaryota</taxon>
        <taxon>Metazoa</taxon>
        <taxon>Ecdysozoa</taxon>
        <taxon>Arthropoda</taxon>
        <taxon>Hexapoda</taxon>
        <taxon>Insecta</taxon>
        <taxon>Pterygota</taxon>
        <taxon>Neoptera</taxon>
        <taxon>Endopterygota</taxon>
        <taxon>Coleoptera</taxon>
        <taxon>Polyphaga</taxon>
        <taxon>Elateriformia</taxon>
        <taxon>Elateroidea</taxon>
        <taxon>Elateridae</taxon>
        <taxon>Agrypninae</taxon>
        <taxon>Pyrophorini</taxon>
        <taxon>Ignelater</taxon>
    </lineage>
</organism>
<comment type="caution">
    <text evidence="1">The sequence shown here is derived from an EMBL/GenBank/DDBJ whole genome shotgun (WGS) entry which is preliminary data.</text>
</comment>
<dbReference type="AlphaFoldDB" id="A0A8K0G5S1"/>
<evidence type="ECO:0000313" key="2">
    <source>
        <dbReference type="Proteomes" id="UP000801492"/>
    </source>
</evidence>
<sequence length="155" mass="17973">MISHCLLTVKVNIEDVMRAYYYYGFNEEVTMLLQHFKLIEDSRECYRTVEFVFMLEAQGVLSINNLSKLDLMQKQSHRKLISSVSEELLDGIDSIKLKRQILNQIPTLFDMSVCVVRKHLQAACRIRDSNKLCTAVESLSLPRMIKTVLRDNQAT</sequence>
<protein>
    <submittedName>
        <fullName evidence="1">Uncharacterized protein</fullName>
    </submittedName>
</protein>